<dbReference type="EMBL" id="JAIWYP010000010">
    <property type="protein sequence ID" value="KAH3750761.1"/>
    <property type="molecule type" value="Genomic_DNA"/>
</dbReference>
<comment type="caution">
    <text evidence="1">The sequence shown here is derived from an EMBL/GenBank/DDBJ whole genome shotgun (WGS) entry which is preliminary data.</text>
</comment>
<gene>
    <name evidence="1" type="ORF">DPMN_185292</name>
</gene>
<organism evidence="1 2">
    <name type="scientific">Dreissena polymorpha</name>
    <name type="common">Zebra mussel</name>
    <name type="synonym">Mytilus polymorpha</name>
    <dbReference type="NCBI Taxonomy" id="45954"/>
    <lineage>
        <taxon>Eukaryota</taxon>
        <taxon>Metazoa</taxon>
        <taxon>Spiralia</taxon>
        <taxon>Lophotrochozoa</taxon>
        <taxon>Mollusca</taxon>
        <taxon>Bivalvia</taxon>
        <taxon>Autobranchia</taxon>
        <taxon>Heteroconchia</taxon>
        <taxon>Euheterodonta</taxon>
        <taxon>Imparidentia</taxon>
        <taxon>Neoheterodontei</taxon>
        <taxon>Myida</taxon>
        <taxon>Dreissenoidea</taxon>
        <taxon>Dreissenidae</taxon>
        <taxon>Dreissena</taxon>
    </lineage>
</organism>
<evidence type="ECO:0000313" key="1">
    <source>
        <dbReference type="EMBL" id="KAH3750761.1"/>
    </source>
</evidence>
<accession>A0A9D4I5E8</accession>
<reference evidence="1" key="1">
    <citation type="journal article" date="2019" name="bioRxiv">
        <title>The Genome of the Zebra Mussel, Dreissena polymorpha: A Resource for Invasive Species Research.</title>
        <authorList>
            <person name="McCartney M.A."/>
            <person name="Auch B."/>
            <person name="Kono T."/>
            <person name="Mallez S."/>
            <person name="Zhang Y."/>
            <person name="Obille A."/>
            <person name="Becker A."/>
            <person name="Abrahante J.E."/>
            <person name="Garbe J."/>
            <person name="Badalamenti J.P."/>
            <person name="Herman A."/>
            <person name="Mangelson H."/>
            <person name="Liachko I."/>
            <person name="Sullivan S."/>
            <person name="Sone E.D."/>
            <person name="Koren S."/>
            <person name="Silverstein K.A.T."/>
            <person name="Beckman K.B."/>
            <person name="Gohl D.M."/>
        </authorList>
    </citation>
    <scope>NUCLEOTIDE SEQUENCE</scope>
    <source>
        <strain evidence="1">Duluth1</strain>
        <tissue evidence="1">Whole animal</tissue>
    </source>
</reference>
<name>A0A9D4I5E8_DREPO</name>
<evidence type="ECO:0000313" key="2">
    <source>
        <dbReference type="Proteomes" id="UP000828390"/>
    </source>
</evidence>
<proteinExistence type="predicted"/>
<dbReference type="Proteomes" id="UP000828390">
    <property type="component" value="Unassembled WGS sequence"/>
</dbReference>
<sequence>MTDSRKSTITAKVAAQIVDFYNTTLKHLDSCNSLELISSKRYKVIQDLFLVYLC</sequence>
<dbReference type="AlphaFoldDB" id="A0A9D4I5E8"/>
<keyword evidence="2" id="KW-1185">Reference proteome</keyword>
<protein>
    <submittedName>
        <fullName evidence="1">Uncharacterized protein</fullName>
    </submittedName>
</protein>
<reference evidence="1" key="2">
    <citation type="submission" date="2020-11" db="EMBL/GenBank/DDBJ databases">
        <authorList>
            <person name="McCartney M.A."/>
            <person name="Auch B."/>
            <person name="Kono T."/>
            <person name="Mallez S."/>
            <person name="Becker A."/>
            <person name="Gohl D.M."/>
            <person name="Silverstein K.A.T."/>
            <person name="Koren S."/>
            <person name="Bechman K.B."/>
            <person name="Herman A."/>
            <person name="Abrahante J.E."/>
            <person name="Garbe J."/>
        </authorList>
    </citation>
    <scope>NUCLEOTIDE SEQUENCE</scope>
    <source>
        <strain evidence="1">Duluth1</strain>
        <tissue evidence="1">Whole animal</tissue>
    </source>
</reference>